<evidence type="ECO:0000256" key="1">
    <source>
        <dbReference type="ARBA" id="ARBA00004123"/>
    </source>
</evidence>
<dbReference type="GeneID" id="90039901"/>
<dbReference type="InterPro" id="IPR036855">
    <property type="entry name" value="Znf_CCCH_sf"/>
</dbReference>
<keyword evidence="10" id="KW-1185">Reference proteome</keyword>
<evidence type="ECO:0000256" key="6">
    <source>
        <dbReference type="PROSITE-ProRule" id="PRU00723"/>
    </source>
</evidence>
<evidence type="ECO:0000256" key="7">
    <source>
        <dbReference type="SAM" id="MobiDB-lite"/>
    </source>
</evidence>
<feature type="compositionally biased region" description="Polar residues" evidence="7">
    <location>
        <begin position="512"/>
        <end position="526"/>
    </location>
</feature>
<proteinExistence type="predicted"/>
<organism evidence="9 10">
    <name type="scientific">Myxozyma melibiosi</name>
    <dbReference type="NCBI Taxonomy" id="54550"/>
    <lineage>
        <taxon>Eukaryota</taxon>
        <taxon>Fungi</taxon>
        <taxon>Dikarya</taxon>
        <taxon>Ascomycota</taxon>
        <taxon>Saccharomycotina</taxon>
        <taxon>Lipomycetes</taxon>
        <taxon>Lipomycetales</taxon>
        <taxon>Lipomycetaceae</taxon>
        <taxon>Myxozyma</taxon>
    </lineage>
</organism>
<dbReference type="EMBL" id="JBBJBU010000001">
    <property type="protein sequence ID" value="KAK7207469.1"/>
    <property type="molecule type" value="Genomic_DNA"/>
</dbReference>
<feature type="region of interest" description="Disordered" evidence="7">
    <location>
        <begin position="495"/>
        <end position="584"/>
    </location>
</feature>
<feature type="zinc finger region" description="C3H1-type" evidence="6">
    <location>
        <begin position="11"/>
        <end position="38"/>
    </location>
</feature>
<feature type="compositionally biased region" description="Low complexity" evidence="7">
    <location>
        <begin position="527"/>
        <end position="584"/>
    </location>
</feature>
<gene>
    <name evidence="9" type="ORF">BZA70DRAFT_292821</name>
</gene>
<dbReference type="PANTHER" id="PTHR46527:SF1">
    <property type="entry name" value="NUCLEOPORIN NUP42"/>
    <property type="match status" value="1"/>
</dbReference>
<dbReference type="Gene3D" id="4.10.1000.10">
    <property type="entry name" value="Zinc finger, CCCH-type"/>
    <property type="match status" value="1"/>
</dbReference>
<feature type="compositionally biased region" description="Low complexity" evidence="7">
    <location>
        <begin position="326"/>
        <end position="424"/>
    </location>
</feature>
<keyword evidence="5" id="KW-0539">Nucleus</keyword>
<dbReference type="RefSeq" id="XP_064770502.1">
    <property type="nucleotide sequence ID" value="XM_064914389.1"/>
</dbReference>
<feature type="compositionally biased region" description="Polar residues" evidence="7">
    <location>
        <begin position="598"/>
        <end position="608"/>
    </location>
</feature>
<comment type="subcellular location">
    <subcellularLocation>
        <location evidence="1">Nucleus</location>
    </subcellularLocation>
</comment>
<name>A0ABR1FC96_9ASCO</name>
<evidence type="ECO:0000259" key="8">
    <source>
        <dbReference type="PROSITE" id="PS50103"/>
    </source>
</evidence>
<dbReference type="Pfam" id="PF00642">
    <property type="entry name" value="zf-CCCH"/>
    <property type="match status" value="1"/>
</dbReference>
<feature type="region of interest" description="Disordered" evidence="7">
    <location>
        <begin position="180"/>
        <end position="302"/>
    </location>
</feature>
<evidence type="ECO:0000256" key="2">
    <source>
        <dbReference type="ARBA" id="ARBA00022723"/>
    </source>
</evidence>
<evidence type="ECO:0000313" key="9">
    <source>
        <dbReference type="EMBL" id="KAK7207469.1"/>
    </source>
</evidence>
<dbReference type="InterPro" id="IPR051767">
    <property type="entry name" value="Nucleoporin_NUP42"/>
</dbReference>
<evidence type="ECO:0000313" key="10">
    <source>
        <dbReference type="Proteomes" id="UP001498771"/>
    </source>
</evidence>
<accession>A0ABR1FC96</accession>
<sequence>MVEWSEMSNTKKQKQVCKYFLQGTCKKGAQCSFRHENSTDERAKGLPNSIYDLTDSDIKVSDDDKAELASMMKSPPVYFYSSYGLSKFARKGIINHRDISPEEMRAVYYEAKDAGVELFYYQLEDLVRQDMLDLFKFIASDTTKAARYLHNENTPALLAIRYFKGDRAAGEQLRSALAGGAGGSGSGLASNGGQAGNGGLQTGPNAASPFAFQTPNQKQQQQQQQQQSSPAMFGNNSGNQQSAFGNNSNSASPFANFGNNNNSGRNSPFTSGSPAAFGSTTFGSAPATKLPPPPGQNAASAFGQTSAFGGFANKASPFSALASAASPSSAASSPASTPAFGQTTFGQTQQQQQQQAAAATPSRPFGSAFGSGNSGSAFGQTNNNSSGSAFGSFGQQNSTSQNNSPSTQSQSSAFGGQFGGANNNKAPAFGQTGFGQSPAFGAPSGFGSAPASNALAPPKSAFGANAVSSMPAFGKTGFGSGNGSASPFGSFASKNDGSGSGGSPFASFASGNNSSPFAQDNKGTAANSGSENNNSSSSNNNNAQQKPASPFATFNNNNTSAFGSTNNNTPTPSSNSAFGNTNTSTSNTSAFANLTAQSNANASPQSKPATPAFGSAAVGGQKAGASVFGSFGNTNATASSPSPQSTFGAQASGSSTPAKSLFGSTKSAFGSQAASPAVSTSMSTSTASPKTAKPAEVAAGAAGVAAGEYFTHAMQRFPLSEESSNTDFPGLPARPRTMIEQMVTQFAELGRTPVAANARNPRTGNSVSRQSSAAVYLPEISDLTETERKAFEGRQFEIGKVPEVLPPLQYI</sequence>
<dbReference type="SMART" id="SM00356">
    <property type="entry name" value="ZnF_C3H1"/>
    <property type="match status" value="1"/>
</dbReference>
<feature type="region of interest" description="Disordered" evidence="7">
    <location>
        <begin position="598"/>
        <end position="617"/>
    </location>
</feature>
<dbReference type="PROSITE" id="PS50103">
    <property type="entry name" value="ZF_C3H1"/>
    <property type="match status" value="1"/>
</dbReference>
<dbReference type="InterPro" id="IPR000571">
    <property type="entry name" value="Znf_CCCH"/>
</dbReference>
<dbReference type="PANTHER" id="PTHR46527">
    <property type="entry name" value="NUCLEOPORIN-LIKE PROTEIN 2"/>
    <property type="match status" value="1"/>
</dbReference>
<reference evidence="9 10" key="1">
    <citation type="submission" date="2024-03" db="EMBL/GenBank/DDBJ databases">
        <title>Genome-scale model development and genomic sequencing of the oleaginous clade Lipomyces.</title>
        <authorList>
            <consortium name="Lawrence Berkeley National Laboratory"/>
            <person name="Czajka J.J."/>
            <person name="Han Y."/>
            <person name="Kim J."/>
            <person name="Mondo S.J."/>
            <person name="Hofstad B.A."/>
            <person name="Robles A."/>
            <person name="Haridas S."/>
            <person name="Riley R."/>
            <person name="LaButti K."/>
            <person name="Pangilinan J."/>
            <person name="Andreopoulos W."/>
            <person name="Lipzen A."/>
            <person name="Yan J."/>
            <person name="Wang M."/>
            <person name="Ng V."/>
            <person name="Grigoriev I.V."/>
            <person name="Spatafora J.W."/>
            <person name="Magnuson J.K."/>
            <person name="Baker S.E."/>
            <person name="Pomraning K.R."/>
        </authorList>
    </citation>
    <scope>NUCLEOTIDE SEQUENCE [LARGE SCALE GENOMIC DNA]</scope>
    <source>
        <strain evidence="9 10">Phaff 52-87</strain>
    </source>
</reference>
<evidence type="ECO:0000256" key="5">
    <source>
        <dbReference type="ARBA" id="ARBA00023242"/>
    </source>
</evidence>
<feature type="compositionally biased region" description="Polar residues" evidence="7">
    <location>
        <begin position="270"/>
        <end position="283"/>
    </location>
</feature>
<keyword evidence="4 6" id="KW-0862">Zinc</keyword>
<protein>
    <recommendedName>
        <fullName evidence="8">C3H1-type domain-containing protein</fullName>
    </recommendedName>
</protein>
<evidence type="ECO:0000256" key="4">
    <source>
        <dbReference type="ARBA" id="ARBA00022833"/>
    </source>
</evidence>
<keyword evidence="3 6" id="KW-0863">Zinc-finger</keyword>
<feature type="domain" description="C3H1-type" evidence="8">
    <location>
        <begin position="11"/>
        <end position="38"/>
    </location>
</feature>
<dbReference type="SUPFAM" id="SSF90229">
    <property type="entry name" value="CCCH zinc finger"/>
    <property type="match status" value="1"/>
</dbReference>
<feature type="compositionally biased region" description="Low complexity" evidence="7">
    <location>
        <begin position="217"/>
        <end position="227"/>
    </location>
</feature>
<feature type="compositionally biased region" description="Low complexity" evidence="7">
    <location>
        <begin position="234"/>
        <end position="269"/>
    </location>
</feature>
<keyword evidence="2 6" id="KW-0479">Metal-binding</keyword>
<feature type="region of interest" description="Disordered" evidence="7">
    <location>
        <begin position="326"/>
        <end position="436"/>
    </location>
</feature>
<dbReference type="Proteomes" id="UP001498771">
    <property type="component" value="Unassembled WGS sequence"/>
</dbReference>
<comment type="caution">
    <text evidence="9">The sequence shown here is derived from an EMBL/GenBank/DDBJ whole genome shotgun (WGS) entry which is preliminary data.</text>
</comment>
<evidence type="ECO:0000256" key="3">
    <source>
        <dbReference type="ARBA" id="ARBA00022771"/>
    </source>
</evidence>
<feature type="region of interest" description="Disordered" evidence="7">
    <location>
        <begin position="636"/>
        <end position="658"/>
    </location>
</feature>